<dbReference type="RefSeq" id="WP_266151006.1">
    <property type="nucleotide sequence ID" value="NZ_CP064028.1"/>
</dbReference>
<evidence type="ECO:0000313" key="6">
    <source>
        <dbReference type="Proteomes" id="UP001595961"/>
    </source>
</evidence>
<evidence type="ECO:0000256" key="2">
    <source>
        <dbReference type="ARBA" id="ARBA00006671"/>
    </source>
</evidence>
<gene>
    <name evidence="5" type="ORF">ACFO5W_05965</name>
</gene>
<dbReference type="PANTHER" id="PTHR33420">
    <property type="entry name" value="FIMBRIAL SUBUNIT ELFA-RELATED"/>
    <property type="match status" value="1"/>
</dbReference>
<evidence type="ECO:0000313" key="5">
    <source>
        <dbReference type="EMBL" id="MFC4526180.1"/>
    </source>
</evidence>
<evidence type="ECO:0000256" key="1">
    <source>
        <dbReference type="ARBA" id="ARBA00004561"/>
    </source>
</evidence>
<dbReference type="EMBL" id="JBHSGA010000011">
    <property type="protein sequence ID" value="MFC4526180.1"/>
    <property type="molecule type" value="Genomic_DNA"/>
</dbReference>
<protein>
    <submittedName>
        <fullName evidence="5">Fimbrial protein</fullName>
    </submittedName>
</protein>
<dbReference type="InterPro" id="IPR036937">
    <property type="entry name" value="Adhesion_dom_fimbrial_sf"/>
</dbReference>
<dbReference type="InterPro" id="IPR050263">
    <property type="entry name" value="Bact_Fimbrial_Adh_Pro"/>
</dbReference>
<comment type="subcellular location">
    <subcellularLocation>
        <location evidence="1">Fimbrium</location>
    </subcellularLocation>
</comment>
<evidence type="ECO:0000256" key="3">
    <source>
        <dbReference type="ARBA" id="ARBA00022729"/>
    </source>
</evidence>
<dbReference type="InterPro" id="IPR008966">
    <property type="entry name" value="Adhesion_dom_sf"/>
</dbReference>
<dbReference type="Gene3D" id="2.60.40.1090">
    <property type="entry name" value="Fimbrial-type adhesion domain"/>
    <property type="match status" value="1"/>
</dbReference>
<name>A0ABV9C028_9GAMM</name>
<dbReference type="SUPFAM" id="SSF49401">
    <property type="entry name" value="Bacterial adhesins"/>
    <property type="match status" value="1"/>
</dbReference>
<proteinExistence type="inferred from homology"/>
<keyword evidence="4" id="KW-0281">Fimbrium</keyword>
<keyword evidence="3" id="KW-0732">Signal</keyword>
<sequence length="135" mass="13683">MLDAAAIGGLSTSICCASDGIGSTTAAGCLDIVVDACPAGLNGIQYRIDLVTHVLSSGQSVLVLDSGSTATGVGVQLPDGVGPVFPLITRKSFGGYNRTGGDYTIPMKVRHYQTSATVSAGGQAESSMVFTMTYD</sequence>
<comment type="caution">
    <text evidence="5">The sequence shown here is derived from an EMBL/GenBank/DDBJ whole genome shotgun (WGS) entry which is preliminary data.</text>
</comment>
<dbReference type="Proteomes" id="UP001595961">
    <property type="component" value="Unassembled WGS sequence"/>
</dbReference>
<accession>A0ABV9C028</accession>
<evidence type="ECO:0000256" key="4">
    <source>
        <dbReference type="ARBA" id="ARBA00023263"/>
    </source>
</evidence>
<keyword evidence="6" id="KW-1185">Reference proteome</keyword>
<comment type="similarity">
    <text evidence="2">Belongs to the fimbrial protein family.</text>
</comment>
<dbReference type="PANTHER" id="PTHR33420:SF3">
    <property type="entry name" value="FIMBRIAL SUBUNIT ELFA"/>
    <property type="match status" value="1"/>
</dbReference>
<organism evidence="5 6">
    <name type="scientific">Dyella halodurans</name>
    <dbReference type="NCBI Taxonomy" id="1920171"/>
    <lineage>
        <taxon>Bacteria</taxon>
        <taxon>Pseudomonadati</taxon>
        <taxon>Pseudomonadota</taxon>
        <taxon>Gammaproteobacteria</taxon>
        <taxon>Lysobacterales</taxon>
        <taxon>Rhodanobacteraceae</taxon>
        <taxon>Dyella</taxon>
    </lineage>
</organism>
<reference evidence="6" key="1">
    <citation type="journal article" date="2019" name="Int. J. Syst. Evol. Microbiol.">
        <title>The Global Catalogue of Microorganisms (GCM) 10K type strain sequencing project: providing services to taxonomists for standard genome sequencing and annotation.</title>
        <authorList>
            <consortium name="The Broad Institute Genomics Platform"/>
            <consortium name="The Broad Institute Genome Sequencing Center for Infectious Disease"/>
            <person name="Wu L."/>
            <person name="Ma J."/>
        </authorList>
    </citation>
    <scope>NUCLEOTIDE SEQUENCE [LARGE SCALE GENOMIC DNA]</scope>
    <source>
        <strain evidence="6">CCM 4481</strain>
    </source>
</reference>